<sequence length="74" mass="7734">MSCPECGKPVRVAPRWHEWACSDPDCVKAHGPGPGGGHALFAGIEIITDADLPLGVAELRDQDGNVVQRITGTG</sequence>
<accession>A0ABW0BMB6</accession>
<dbReference type="RefSeq" id="WP_378592084.1">
    <property type="nucleotide sequence ID" value="NZ_JBHSKD010000024.1"/>
</dbReference>
<comment type="caution">
    <text evidence="1">The sequence shown here is derived from an EMBL/GenBank/DDBJ whole genome shotgun (WGS) entry which is preliminary data.</text>
</comment>
<keyword evidence="2" id="KW-1185">Reference proteome</keyword>
<gene>
    <name evidence="1" type="ORF">ACFPGP_17495</name>
</gene>
<organism evidence="1 2">
    <name type="scientific">Nocardioides taihuensis</name>
    <dbReference type="NCBI Taxonomy" id="1835606"/>
    <lineage>
        <taxon>Bacteria</taxon>
        <taxon>Bacillati</taxon>
        <taxon>Actinomycetota</taxon>
        <taxon>Actinomycetes</taxon>
        <taxon>Propionibacteriales</taxon>
        <taxon>Nocardioidaceae</taxon>
        <taxon>Nocardioides</taxon>
    </lineage>
</organism>
<reference evidence="2" key="1">
    <citation type="journal article" date="2019" name="Int. J. Syst. Evol. Microbiol.">
        <title>The Global Catalogue of Microorganisms (GCM) 10K type strain sequencing project: providing services to taxonomists for standard genome sequencing and annotation.</title>
        <authorList>
            <consortium name="The Broad Institute Genomics Platform"/>
            <consortium name="The Broad Institute Genome Sequencing Center for Infectious Disease"/>
            <person name="Wu L."/>
            <person name="Ma J."/>
        </authorList>
    </citation>
    <scope>NUCLEOTIDE SEQUENCE [LARGE SCALE GENOMIC DNA]</scope>
    <source>
        <strain evidence="2">DFY41</strain>
    </source>
</reference>
<name>A0ABW0BMB6_9ACTN</name>
<evidence type="ECO:0000313" key="2">
    <source>
        <dbReference type="Proteomes" id="UP001596087"/>
    </source>
</evidence>
<dbReference type="Proteomes" id="UP001596087">
    <property type="component" value="Unassembled WGS sequence"/>
</dbReference>
<dbReference type="EMBL" id="JBHSKD010000024">
    <property type="protein sequence ID" value="MFC5178476.1"/>
    <property type="molecule type" value="Genomic_DNA"/>
</dbReference>
<protein>
    <submittedName>
        <fullName evidence="1">Uncharacterized protein</fullName>
    </submittedName>
</protein>
<evidence type="ECO:0000313" key="1">
    <source>
        <dbReference type="EMBL" id="MFC5178476.1"/>
    </source>
</evidence>
<proteinExistence type="predicted"/>